<feature type="binding site" evidence="11">
    <location>
        <position position="506"/>
    </location>
    <ligand>
        <name>Ca(2+)</name>
        <dbReference type="ChEBI" id="CHEBI:29108"/>
    </ligand>
</feature>
<feature type="chain" id="PRO_5029620973" description="alpha-1,2-Mannosidase" evidence="13">
    <location>
        <begin position="22"/>
        <end position="568"/>
    </location>
</feature>
<dbReference type="InterPro" id="IPR036026">
    <property type="entry name" value="Seven-hairpin_glycosidases"/>
</dbReference>
<keyword evidence="8" id="KW-0325">Glycoprotein</keyword>
<dbReference type="Proteomes" id="UP000593567">
    <property type="component" value="Unassembled WGS sequence"/>
</dbReference>
<dbReference type="PANTHER" id="PTHR45679">
    <property type="entry name" value="ER DEGRADATION-ENHANCING ALPHA-MANNOSIDASE-LIKE PROTEIN 2"/>
    <property type="match status" value="1"/>
</dbReference>
<dbReference type="InterPro" id="IPR001382">
    <property type="entry name" value="Glyco_hydro_47"/>
</dbReference>
<evidence type="ECO:0000256" key="1">
    <source>
        <dbReference type="ARBA" id="ARBA00004648"/>
    </source>
</evidence>
<dbReference type="OrthoDB" id="8118055at2759"/>
<evidence type="ECO:0000256" key="12">
    <source>
        <dbReference type="RuleBase" id="RU361193"/>
    </source>
</evidence>
<feature type="active site" evidence="10">
    <location>
        <position position="297"/>
    </location>
</feature>
<evidence type="ECO:0000256" key="9">
    <source>
        <dbReference type="ARBA" id="ARBA00060207"/>
    </source>
</evidence>
<dbReference type="PRINTS" id="PR00747">
    <property type="entry name" value="GLYHDRLASE47"/>
</dbReference>
<keyword evidence="11" id="KW-0106">Calcium</keyword>
<keyword evidence="11" id="KW-0479">Metal-binding</keyword>
<feature type="signal peptide" evidence="13">
    <location>
        <begin position="1"/>
        <end position="21"/>
    </location>
</feature>
<dbReference type="GO" id="GO:0005509">
    <property type="term" value="F:calcium ion binding"/>
    <property type="evidence" value="ECO:0007669"/>
    <property type="project" value="InterPro"/>
</dbReference>
<dbReference type="GO" id="GO:0004571">
    <property type="term" value="F:mannosyl-oligosaccharide 1,2-alpha-mannosidase activity"/>
    <property type="evidence" value="ECO:0007669"/>
    <property type="project" value="InterPro"/>
</dbReference>
<accession>A0A7J7J640</accession>
<evidence type="ECO:0000256" key="3">
    <source>
        <dbReference type="ARBA" id="ARBA00022692"/>
    </source>
</evidence>
<evidence type="ECO:0000313" key="14">
    <source>
        <dbReference type="EMBL" id="KAF6020908.1"/>
    </source>
</evidence>
<keyword evidence="7" id="KW-0472">Membrane</keyword>
<comment type="caution">
    <text evidence="14">The sequence shown here is derived from an EMBL/GenBank/DDBJ whole genome shotgun (WGS) entry which is preliminary data.</text>
</comment>
<evidence type="ECO:0000256" key="5">
    <source>
        <dbReference type="ARBA" id="ARBA00022968"/>
    </source>
</evidence>
<dbReference type="AlphaFoldDB" id="A0A7J7J640"/>
<evidence type="ECO:0000256" key="2">
    <source>
        <dbReference type="ARBA" id="ARBA00007658"/>
    </source>
</evidence>
<keyword evidence="4" id="KW-0256">Endoplasmic reticulum</keyword>
<keyword evidence="6" id="KW-1133">Transmembrane helix</keyword>
<dbReference type="Pfam" id="PF01532">
    <property type="entry name" value="Glyco_hydro_47"/>
    <property type="match status" value="1"/>
</dbReference>
<dbReference type="Gene3D" id="1.50.10.10">
    <property type="match status" value="1"/>
</dbReference>
<evidence type="ECO:0000256" key="10">
    <source>
        <dbReference type="PIRSR" id="PIRSR601382-1"/>
    </source>
</evidence>
<dbReference type="FunFam" id="1.50.10.10:FF:000016">
    <property type="entry name" value="alpha-1,2-Mannosidase"/>
    <property type="match status" value="1"/>
</dbReference>
<comment type="cofactor">
    <cofactor evidence="11">
        <name>Ca(2+)</name>
        <dbReference type="ChEBI" id="CHEBI:29108"/>
    </cofactor>
</comment>
<keyword evidence="13" id="KW-0732">Signal</keyword>
<dbReference type="InterPro" id="IPR044674">
    <property type="entry name" value="EDEM1/2/3"/>
</dbReference>
<dbReference type="EC" id="3.2.1.-" evidence="12"/>
<organism evidence="14 15">
    <name type="scientific">Bugula neritina</name>
    <name type="common">Brown bryozoan</name>
    <name type="synonym">Sertularia neritina</name>
    <dbReference type="NCBI Taxonomy" id="10212"/>
    <lineage>
        <taxon>Eukaryota</taxon>
        <taxon>Metazoa</taxon>
        <taxon>Spiralia</taxon>
        <taxon>Lophotrochozoa</taxon>
        <taxon>Bryozoa</taxon>
        <taxon>Gymnolaemata</taxon>
        <taxon>Cheilostomatida</taxon>
        <taxon>Flustrina</taxon>
        <taxon>Buguloidea</taxon>
        <taxon>Bugulidae</taxon>
        <taxon>Bugula</taxon>
    </lineage>
</organism>
<keyword evidence="5" id="KW-0735">Signal-anchor</keyword>
<feature type="active site" description="Proton donor" evidence="10">
    <location>
        <position position="401"/>
    </location>
</feature>
<dbReference type="PANTHER" id="PTHR45679:SF5">
    <property type="entry name" value="ER DEGRADATION-ENHANCING ALPHA-MANNOSIDASE-LIKE PROTEIN 1"/>
    <property type="match status" value="1"/>
</dbReference>
<dbReference type="InterPro" id="IPR012341">
    <property type="entry name" value="6hp_glycosidase-like_sf"/>
</dbReference>
<feature type="active site" evidence="10">
    <location>
        <position position="420"/>
    </location>
</feature>
<dbReference type="GO" id="GO:0005975">
    <property type="term" value="P:carbohydrate metabolic process"/>
    <property type="evidence" value="ECO:0007669"/>
    <property type="project" value="InterPro"/>
</dbReference>
<name>A0A7J7J640_BUGNE</name>
<comment type="function">
    <text evidence="9">Extracts misfolded glycoproteins, but not glycoproteins undergoing productive folding, from the calnexin cycle. It is directly involved in endoplasmic reticulum-associated degradation (ERAD) and targets misfolded glycoproteins for degradation in an N-glycan-independent manner, probably by forming a complex with SEL1L. It has low mannosidase activity, catalyzing mannose trimming from Man8GlcNAc2 to Man7GlcNAc2.</text>
</comment>
<protein>
    <recommendedName>
        <fullName evidence="12">alpha-1,2-Mannosidase</fullName>
        <ecNumber evidence="12">3.2.1.-</ecNumber>
    </recommendedName>
</protein>
<evidence type="ECO:0000256" key="7">
    <source>
        <dbReference type="ARBA" id="ARBA00023136"/>
    </source>
</evidence>
<evidence type="ECO:0000256" key="8">
    <source>
        <dbReference type="ARBA" id="ARBA00023180"/>
    </source>
</evidence>
<evidence type="ECO:0000256" key="4">
    <source>
        <dbReference type="ARBA" id="ARBA00022824"/>
    </source>
</evidence>
<evidence type="ECO:0000256" key="6">
    <source>
        <dbReference type="ARBA" id="ARBA00022989"/>
    </source>
</evidence>
<dbReference type="GO" id="GO:0005789">
    <property type="term" value="C:endoplasmic reticulum membrane"/>
    <property type="evidence" value="ECO:0007669"/>
    <property type="project" value="UniProtKB-SubCell"/>
</dbReference>
<evidence type="ECO:0000256" key="13">
    <source>
        <dbReference type="SAM" id="SignalP"/>
    </source>
</evidence>
<comment type="similarity">
    <text evidence="2 12">Belongs to the glycosyl hydrolase 47 family.</text>
</comment>
<evidence type="ECO:0000256" key="11">
    <source>
        <dbReference type="PIRSR" id="PIRSR601382-2"/>
    </source>
</evidence>
<keyword evidence="15" id="KW-1185">Reference proteome</keyword>
<comment type="subcellular location">
    <subcellularLocation>
        <location evidence="1">Endoplasmic reticulum membrane</location>
        <topology evidence="1">Single-pass type II membrane protein</topology>
    </subcellularLocation>
</comment>
<dbReference type="GO" id="GO:1904380">
    <property type="term" value="P:endoplasmic reticulum mannose trimming"/>
    <property type="evidence" value="ECO:0007669"/>
    <property type="project" value="InterPro"/>
</dbReference>
<keyword evidence="3" id="KW-0812">Transmembrane</keyword>
<reference evidence="14" key="1">
    <citation type="submission" date="2020-06" db="EMBL/GenBank/DDBJ databases">
        <title>Draft genome of Bugula neritina, a colonial animal packing powerful symbionts and potential medicines.</title>
        <authorList>
            <person name="Rayko M."/>
        </authorList>
    </citation>
    <scope>NUCLEOTIDE SEQUENCE [LARGE SCALE GENOMIC DNA]</scope>
    <source>
        <strain evidence="14">Kwan_BN1</strain>
    </source>
</reference>
<proteinExistence type="inferred from homology"/>
<keyword evidence="12" id="KW-0378">Hydrolase</keyword>
<keyword evidence="12" id="KW-0326">Glycosidase</keyword>
<dbReference type="SUPFAM" id="SSF48225">
    <property type="entry name" value="Seven-hairpin glycosidases"/>
    <property type="match status" value="1"/>
</dbReference>
<evidence type="ECO:0000313" key="15">
    <source>
        <dbReference type="Proteomes" id="UP000593567"/>
    </source>
</evidence>
<dbReference type="EMBL" id="VXIV02003141">
    <property type="protein sequence ID" value="KAF6020908.1"/>
    <property type="molecule type" value="Genomic_DNA"/>
</dbReference>
<sequence length="568" mass="64885">MKCYGILLIVFISFIIHQTTSSYLDCLTTTTESLQECLNSSFSSFSLQEVLESRNDARKMFQFGYDSYMKHAYPHDELNPIHCTGRGHDYTDEDNININDVLGDYMLTLVDSLDTLAILGNNSEFKRAVNLVVENLSFNYGHQVQIFEVTIRMIGGLLSAHLLIIDSNEPFGDLKPDFYDNELLYLAHDLASRLLPAFDGTHTGIPYPRVNLLKGTHQNVCRHCINETCSAGAATLLLEFGTLSALLNDPVYHSTSLRAVNSLYNYRSNSTGLLGNVINIQTGKWTGSMSGIGAGLDSVYEYLLKSSILFGDGQQYKMFQDIYSKIQTFLRKGREKCNSGNGFHPIHVNVDMNDGNIMNNWFDSLSAAWPGVQVLYGDVEEAICSHLMYYAVWKKHSFLPERYNWHLNQPEVTFYPLRPEFVESTYLLYRATKSPFYLHVGREILQDIEKYSKAECGYATIHDVHDKTLEDRMESFFLSETCKYLFLLFDLDNPLHRDGEPYIFTTEGHILPLKYPFREKLANLYDKDQHNYMNTHMPGKCHKMGSKGNLPVQMKYLQQVLADVGVTY</sequence>
<dbReference type="GO" id="GO:0044322">
    <property type="term" value="C:endoplasmic reticulum quality control compartment"/>
    <property type="evidence" value="ECO:0007669"/>
    <property type="project" value="GOC"/>
</dbReference>
<feature type="active site" description="Proton donor" evidence="10">
    <location>
        <position position="148"/>
    </location>
</feature>
<gene>
    <name evidence="14" type="ORF">EB796_020823</name>
</gene>